<organism evidence="1">
    <name type="scientific">Anguilla anguilla</name>
    <name type="common">European freshwater eel</name>
    <name type="synonym">Muraena anguilla</name>
    <dbReference type="NCBI Taxonomy" id="7936"/>
    <lineage>
        <taxon>Eukaryota</taxon>
        <taxon>Metazoa</taxon>
        <taxon>Chordata</taxon>
        <taxon>Craniata</taxon>
        <taxon>Vertebrata</taxon>
        <taxon>Euteleostomi</taxon>
        <taxon>Actinopterygii</taxon>
        <taxon>Neopterygii</taxon>
        <taxon>Teleostei</taxon>
        <taxon>Anguilliformes</taxon>
        <taxon>Anguillidae</taxon>
        <taxon>Anguilla</taxon>
    </lineage>
</organism>
<dbReference type="AlphaFoldDB" id="A0A0E9Q1Y7"/>
<sequence>MYLNLSQYNMLKGAKSHKLLICQAISFSIQLEFVVVVSGSEPFFS</sequence>
<reference evidence="1" key="2">
    <citation type="journal article" date="2015" name="Fish Shellfish Immunol.">
        <title>Early steps in the European eel (Anguilla anguilla)-Vibrio vulnificus interaction in the gills: Role of the RtxA13 toxin.</title>
        <authorList>
            <person name="Callol A."/>
            <person name="Pajuelo D."/>
            <person name="Ebbesson L."/>
            <person name="Teles M."/>
            <person name="MacKenzie S."/>
            <person name="Amaro C."/>
        </authorList>
    </citation>
    <scope>NUCLEOTIDE SEQUENCE</scope>
</reference>
<reference evidence="1" key="1">
    <citation type="submission" date="2014-11" db="EMBL/GenBank/DDBJ databases">
        <authorList>
            <person name="Amaro Gonzalez C."/>
        </authorList>
    </citation>
    <scope>NUCLEOTIDE SEQUENCE</scope>
</reference>
<proteinExistence type="predicted"/>
<name>A0A0E9Q1Y7_ANGAN</name>
<dbReference type="EMBL" id="GBXM01097681">
    <property type="protein sequence ID" value="JAH10896.1"/>
    <property type="molecule type" value="Transcribed_RNA"/>
</dbReference>
<accession>A0A0E9Q1Y7</accession>
<evidence type="ECO:0000313" key="1">
    <source>
        <dbReference type="EMBL" id="JAH10896.1"/>
    </source>
</evidence>
<protein>
    <submittedName>
        <fullName evidence="1">Uncharacterized protein</fullName>
    </submittedName>
</protein>